<organism evidence="3 4">
    <name type="scientific">Croceicoccus ponticola</name>
    <dbReference type="NCBI Taxonomy" id="2217664"/>
    <lineage>
        <taxon>Bacteria</taxon>
        <taxon>Pseudomonadati</taxon>
        <taxon>Pseudomonadota</taxon>
        <taxon>Alphaproteobacteria</taxon>
        <taxon>Sphingomonadales</taxon>
        <taxon>Erythrobacteraceae</taxon>
        <taxon>Croceicoccus</taxon>
    </lineage>
</organism>
<dbReference type="RefSeq" id="WP_127611069.1">
    <property type="nucleotide sequence ID" value="NZ_RXOL01000001.1"/>
</dbReference>
<feature type="signal peptide" evidence="2">
    <location>
        <begin position="1"/>
        <end position="26"/>
    </location>
</feature>
<accession>A0A437H006</accession>
<evidence type="ECO:0000313" key="4">
    <source>
        <dbReference type="Proteomes" id="UP000283003"/>
    </source>
</evidence>
<dbReference type="Proteomes" id="UP000283003">
    <property type="component" value="Unassembled WGS sequence"/>
</dbReference>
<gene>
    <name evidence="3" type="ORF">EKN06_01240</name>
</gene>
<evidence type="ECO:0000256" key="1">
    <source>
        <dbReference type="SAM" id="MobiDB-lite"/>
    </source>
</evidence>
<evidence type="ECO:0008006" key="5">
    <source>
        <dbReference type="Google" id="ProtNLM"/>
    </source>
</evidence>
<proteinExistence type="predicted"/>
<sequence length="281" mass="30999">MTIRIRKSAGAVAFLAATSLAIPTQAASLDVPGSGAVGHWSAVDDTANGWGGGWGGYGGRWRGHGRVDGGDVLAGILIFGGAIAVARAIENSNDRNYRERDVRYRDRDVRYRDNREYDRDARYRDYRNPRDDEASRRGIDGAIEDCVDEVERDQRVASVDTAERDAAGWRVEGDLARGGRFACSLSSDGRVRDVDIDIGRRSSREDAGYEQAARQPDIERTDGRNDDYYASARSRADAPSPTRQVEVEVEKEQGSGERTWERGQSDDRYETAGGPDYALAQ</sequence>
<reference evidence="3 4" key="1">
    <citation type="submission" date="2018-12" db="EMBL/GenBank/DDBJ databases">
        <title>Croceicoccus ponticola sp. nov., a lipolytic bacterium isolated from seawater.</title>
        <authorList>
            <person name="Yoon J.-H."/>
        </authorList>
    </citation>
    <scope>NUCLEOTIDE SEQUENCE [LARGE SCALE GENOMIC DNA]</scope>
    <source>
        <strain evidence="3 4">GM-16</strain>
    </source>
</reference>
<evidence type="ECO:0000256" key="2">
    <source>
        <dbReference type="SAM" id="SignalP"/>
    </source>
</evidence>
<comment type="caution">
    <text evidence="3">The sequence shown here is derived from an EMBL/GenBank/DDBJ whole genome shotgun (WGS) entry which is preliminary data.</text>
</comment>
<keyword evidence="4" id="KW-1185">Reference proteome</keyword>
<feature type="region of interest" description="Disordered" evidence="1">
    <location>
        <begin position="202"/>
        <end position="281"/>
    </location>
</feature>
<keyword evidence="2" id="KW-0732">Signal</keyword>
<name>A0A437H006_9SPHN</name>
<feature type="chain" id="PRO_5019174358" description="PepSY domain-containing protein" evidence="2">
    <location>
        <begin position="27"/>
        <end position="281"/>
    </location>
</feature>
<feature type="compositionally biased region" description="Low complexity" evidence="1">
    <location>
        <begin position="228"/>
        <end position="241"/>
    </location>
</feature>
<feature type="compositionally biased region" description="Basic and acidic residues" evidence="1">
    <location>
        <begin position="245"/>
        <end position="270"/>
    </location>
</feature>
<dbReference type="EMBL" id="RXOL01000001">
    <property type="protein sequence ID" value="RVQ68883.1"/>
    <property type="molecule type" value="Genomic_DNA"/>
</dbReference>
<protein>
    <recommendedName>
        <fullName evidence="5">PepSY domain-containing protein</fullName>
    </recommendedName>
</protein>
<feature type="compositionally biased region" description="Basic and acidic residues" evidence="1">
    <location>
        <begin position="216"/>
        <end position="227"/>
    </location>
</feature>
<dbReference type="AlphaFoldDB" id="A0A437H006"/>
<evidence type="ECO:0000313" key="3">
    <source>
        <dbReference type="EMBL" id="RVQ68883.1"/>
    </source>
</evidence>
<dbReference type="OrthoDB" id="7510861at2"/>